<reference evidence="2" key="1">
    <citation type="submission" date="2020-09" db="EMBL/GenBank/DDBJ databases">
        <title>A novel bacterium of genus Neiella, isolated from South China Sea.</title>
        <authorList>
            <person name="Huang H."/>
            <person name="Mo K."/>
            <person name="Hu Y."/>
        </authorList>
    </citation>
    <scope>NUCLEOTIDE SEQUENCE</scope>
    <source>
        <strain evidence="2">HB171785</strain>
    </source>
</reference>
<gene>
    <name evidence="2" type="ORF">IC617_06770</name>
</gene>
<feature type="transmembrane region" description="Helical" evidence="1">
    <location>
        <begin position="205"/>
        <end position="227"/>
    </location>
</feature>
<dbReference type="InterPro" id="IPR032809">
    <property type="entry name" value="Put_HupE_UreJ"/>
</dbReference>
<sequence length="263" mass="29332">MEMWLQRPDCRPLFLLRVLFLGLLLCCVTPSSGNAHPQDEDIILDIELGEMQLEPGQIDEEYQAALKRKRLRKLNAMSSLEKFQLYIGAGFEHIIPKGLDHILFVLGLFFSSLLLASLLWQITAFTLAHSITLGLAALGLVAVPASLVEPLIALSIVWVAVENCLFKQASKWRPAIVFGFGLLHGLGFASVLSDYGLPKDDLVPALLAFNIGVELGQISVILLAFVATFWIRRKSWYRAVVQIPASALIALVGLYWFIERVFW</sequence>
<keyword evidence="1" id="KW-1133">Transmembrane helix</keyword>
<protein>
    <submittedName>
        <fullName evidence="2">HupE/UreJ family protein</fullName>
    </submittedName>
</protein>
<keyword evidence="1" id="KW-0472">Membrane</keyword>
<feature type="transmembrane region" description="Helical" evidence="1">
    <location>
        <begin position="101"/>
        <end position="120"/>
    </location>
</feature>
<evidence type="ECO:0000313" key="3">
    <source>
        <dbReference type="Proteomes" id="UP000638014"/>
    </source>
</evidence>
<keyword evidence="1" id="KW-0812">Transmembrane</keyword>
<dbReference type="EMBL" id="JACXAF010000007">
    <property type="protein sequence ID" value="MBD1389127.1"/>
    <property type="molecule type" value="Genomic_DNA"/>
</dbReference>
<keyword evidence="3" id="KW-1185">Reference proteome</keyword>
<dbReference type="Proteomes" id="UP000638014">
    <property type="component" value="Unassembled WGS sequence"/>
</dbReference>
<organism evidence="2 3">
    <name type="scientific">Neiella litorisoli</name>
    <dbReference type="NCBI Taxonomy" id="2771431"/>
    <lineage>
        <taxon>Bacteria</taxon>
        <taxon>Pseudomonadati</taxon>
        <taxon>Pseudomonadota</taxon>
        <taxon>Gammaproteobacteria</taxon>
        <taxon>Alteromonadales</taxon>
        <taxon>Echinimonadaceae</taxon>
        <taxon>Neiella</taxon>
    </lineage>
</organism>
<feature type="transmembrane region" description="Helical" evidence="1">
    <location>
        <begin position="239"/>
        <end position="258"/>
    </location>
</feature>
<evidence type="ECO:0000256" key="1">
    <source>
        <dbReference type="SAM" id="Phobius"/>
    </source>
</evidence>
<proteinExistence type="predicted"/>
<dbReference type="AlphaFoldDB" id="A0A8J6QID7"/>
<dbReference type="Pfam" id="PF13795">
    <property type="entry name" value="HupE_UreJ_2"/>
    <property type="match status" value="1"/>
</dbReference>
<accession>A0A8J6QID7</accession>
<comment type="caution">
    <text evidence="2">The sequence shown here is derived from an EMBL/GenBank/DDBJ whole genome shotgun (WGS) entry which is preliminary data.</text>
</comment>
<feature type="transmembrane region" description="Helical" evidence="1">
    <location>
        <begin position="175"/>
        <end position="193"/>
    </location>
</feature>
<name>A0A8J6QID7_9GAMM</name>
<evidence type="ECO:0000313" key="2">
    <source>
        <dbReference type="EMBL" id="MBD1389127.1"/>
    </source>
</evidence>